<dbReference type="AlphaFoldDB" id="A0A2U0UBU6"/>
<comment type="caution">
    <text evidence="1">The sequence shown here is derived from an EMBL/GenBank/DDBJ whole genome shotgun (WGS) entry which is preliminary data.</text>
</comment>
<keyword evidence="2" id="KW-1185">Reference proteome</keyword>
<dbReference type="EMBL" id="QENY01000007">
    <property type="protein sequence ID" value="PVX55093.1"/>
    <property type="molecule type" value="Genomic_DNA"/>
</dbReference>
<dbReference type="OrthoDB" id="9795228at2"/>
<dbReference type="RefSeq" id="WP_116616281.1">
    <property type="nucleotide sequence ID" value="NZ_QENY01000007.1"/>
</dbReference>
<name>A0A2U0UBU6_9BACT</name>
<organism evidence="1 2">
    <name type="scientific">Hallella colorans</name>
    <dbReference type="NCBI Taxonomy" id="1703337"/>
    <lineage>
        <taxon>Bacteria</taxon>
        <taxon>Pseudomonadati</taxon>
        <taxon>Bacteroidota</taxon>
        <taxon>Bacteroidia</taxon>
        <taxon>Bacteroidales</taxon>
        <taxon>Prevotellaceae</taxon>
        <taxon>Hallella</taxon>
    </lineage>
</organism>
<evidence type="ECO:0008006" key="3">
    <source>
        <dbReference type="Google" id="ProtNLM"/>
    </source>
</evidence>
<accession>A0A2U0UBU6</accession>
<evidence type="ECO:0000313" key="2">
    <source>
        <dbReference type="Proteomes" id="UP000245870"/>
    </source>
</evidence>
<evidence type="ECO:0000313" key="1">
    <source>
        <dbReference type="EMBL" id="PVX55093.1"/>
    </source>
</evidence>
<proteinExistence type="predicted"/>
<dbReference type="CDD" id="cd06462">
    <property type="entry name" value="Peptidase_S24_S26"/>
    <property type="match status" value="1"/>
</dbReference>
<sequence length="165" mass="18856">MQPTENHNTQNIKTISFPNALLIPELVKIMDEGHTITITPKGVSMRPFLESKRDKAVLKKATNPQVSDVVLAEVAPRRYVLHRIIKISDGIVTLRGDGNIGVEKCRVKDVKAVAIGFYRKGRETLDRTDGRKWKIYSWAWTKLFPIRRYLIGAYKKIWIPIFGAI</sequence>
<protein>
    <recommendedName>
        <fullName evidence="3">Peptidase S24-like protein</fullName>
    </recommendedName>
</protein>
<dbReference type="Proteomes" id="UP000245870">
    <property type="component" value="Unassembled WGS sequence"/>
</dbReference>
<reference evidence="1 2" key="1">
    <citation type="submission" date="2018-05" db="EMBL/GenBank/DDBJ databases">
        <title>Genomic Encyclopedia of Type Strains, Phase IV (KMG-IV): sequencing the most valuable type-strain genomes for metagenomic binning, comparative biology and taxonomic classification.</title>
        <authorList>
            <person name="Goeker M."/>
        </authorList>
    </citation>
    <scope>NUCLEOTIDE SEQUENCE [LARGE SCALE GENOMIC DNA]</scope>
    <source>
        <strain evidence="1 2">DSM 100333</strain>
    </source>
</reference>
<gene>
    <name evidence="1" type="ORF">C7379_10772</name>
</gene>